<sequence length="89" mass="10199">MKVTVNVDCTPEEARAFIGLPNIAPLQERMMKELENRMAENLQTLDPETFMKTWLPLTMESWGEMQKMFWSQMQMGMTPSAGVGEKNGK</sequence>
<dbReference type="EMBL" id="CP066681">
    <property type="protein sequence ID" value="QQG36393.1"/>
    <property type="molecule type" value="Genomic_DNA"/>
</dbReference>
<dbReference type="Pfam" id="PF20099">
    <property type="entry name" value="DUF6489"/>
    <property type="match status" value="1"/>
</dbReference>
<proteinExistence type="predicted"/>
<dbReference type="AlphaFoldDB" id="A0A7T5UI75"/>
<evidence type="ECO:0008006" key="3">
    <source>
        <dbReference type="Google" id="ProtNLM"/>
    </source>
</evidence>
<accession>A0A7T5UI75</accession>
<evidence type="ECO:0000313" key="2">
    <source>
        <dbReference type="Proteomes" id="UP000595362"/>
    </source>
</evidence>
<evidence type="ECO:0000313" key="1">
    <source>
        <dbReference type="EMBL" id="QQG36393.1"/>
    </source>
</evidence>
<reference evidence="1 2" key="1">
    <citation type="submission" date="2020-07" db="EMBL/GenBank/DDBJ databases">
        <title>Huge and variable diversity of episymbiotic CPR bacteria and DPANN archaea in groundwater ecosystems.</title>
        <authorList>
            <person name="He C.Y."/>
            <person name="Keren R."/>
            <person name="Whittaker M."/>
            <person name="Farag I.F."/>
            <person name="Doudna J."/>
            <person name="Cate J.H.D."/>
            <person name="Banfield J.F."/>
        </authorList>
    </citation>
    <scope>NUCLEOTIDE SEQUENCE [LARGE SCALE GENOMIC DNA]</scope>
    <source>
        <strain evidence="1">NC_groundwater_70_Ag_B-0.1um_54_66</strain>
    </source>
</reference>
<name>A0A7T5UI75_9BACT</name>
<organism evidence="1 2">
    <name type="scientific">Micavibrio aeruginosavorus</name>
    <dbReference type="NCBI Taxonomy" id="349221"/>
    <lineage>
        <taxon>Bacteria</taxon>
        <taxon>Pseudomonadati</taxon>
        <taxon>Bdellovibrionota</taxon>
        <taxon>Bdellovibrionia</taxon>
        <taxon>Bdellovibrionales</taxon>
        <taxon>Pseudobdellovibrionaceae</taxon>
        <taxon>Micavibrio</taxon>
    </lineage>
</organism>
<gene>
    <name evidence="1" type="ORF">HYS17_00960</name>
</gene>
<protein>
    <recommendedName>
        <fullName evidence="3">Ribosomal protein S1</fullName>
    </recommendedName>
</protein>
<dbReference type="InterPro" id="IPR045502">
    <property type="entry name" value="DUF6489"/>
</dbReference>
<dbReference type="Proteomes" id="UP000595362">
    <property type="component" value="Chromosome"/>
</dbReference>